<reference evidence="2 3" key="1">
    <citation type="submission" date="2014-06" db="EMBL/GenBank/DDBJ databases">
        <authorList>
            <person name="Swart Estienne"/>
        </authorList>
    </citation>
    <scope>NUCLEOTIDE SEQUENCE [LARGE SCALE GENOMIC DNA]</scope>
    <source>
        <strain evidence="2 3">130c</strain>
    </source>
</reference>
<evidence type="ECO:0000313" key="3">
    <source>
        <dbReference type="Proteomes" id="UP000039865"/>
    </source>
</evidence>
<dbReference type="Proteomes" id="UP000039865">
    <property type="component" value="Unassembled WGS sequence"/>
</dbReference>
<feature type="compositionally biased region" description="Low complexity" evidence="1">
    <location>
        <begin position="266"/>
        <end position="298"/>
    </location>
</feature>
<name>A0A077ZUV0_STYLE</name>
<dbReference type="AlphaFoldDB" id="A0A077ZUV0"/>
<dbReference type="InterPro" id="IPR036865">
    <property type="entry name" value="CRAL-TRIO_dom_sf"/>
</dbReference>
<organism evidence="2 3">
    <name type="scientific">Stylonychia lemnae</name>
    <name type="common">Ciliate</name>
    <dbReference type="NCBI Taxonomy" id="5949"/>
    <lineage>
        <taxon>Eukaryota</taxon>
        <taxon>Sar</taxon>
        <taxon>Alveolata</taxon>
        <taxon>Ciliophora</taxon>
        <taxon>Intramacronucleata</taxon>
        <taxon>Spirotrichea</taxon>
        <taxon>Stichotrichia</taxon>
        <taxon>Sporadotrichida</taxon>
        <taxon>Oxytrichidae</taxon>
        <taxon>Stylonychinae</taxon>
        <taxon>Stylonychia</taxon>
    </lineage>
</organism>
<keyword evidence="3" id="KW-1185">Reference proteome</keyword>
<gene>
    <name evidence="2" type="primary">Contig2955.g3159</name>
    <name evidence="2" type="ORF">STYLEM_2300</name>
</gene>
<dbReference type="OrthoDB" id="75724at2759"/>
<sequence length="580" mass="68309">MIITKNNIQTNDSFLNLIPECIKNRLNQIQEVLSAESPELLSYKVTHVESGIRIFQKHQSQNSSSHQKRVQYPPHNYYAQYQVGLTPDYILQQLKDINNYKQWLLFTKKQQILNQIEANSEILTMEAHLNVYQIIPIRTQLRLITTTFIDQKSKDYVLVFKLMQKGCKDLEDLLIFVGLNQIYDKTSMKICVEVTPKQGKFYNQLANNISLEFIKALNNFKTYAKQKYVIEFQLYQFQPFDYEQYKKSQQKQQTDQINESNISIGQQKQRTQYQDWRQQQMSTNKNLNNDSQQQLQQSPAGNSAQKQVKSRQSEFGSLLQIQNQQTFGQQQLTMPTGQRASQFQIQNDPNQGLFEIQDNDDNNNQIFEEIKAPQGYQRENLEYCSSEECKFNGQWSKWCLERCDEEQKKCYYQLRQRIDEAGLQYLSLNHVVRYVKSFNWNVDEAYDRLVQTEKWRVDNQLMEVDPNDIPAELGMRLVNLYGFDFVGRPLIFLRGRQFDPSKMKKNVDQYVMIFDLNNVGYSNFDLKQISKMAPILSVTKAKFKFLGKNYLEELSKVMDIKYIPKEYGGQGPALDDLPLM</sequence>
<proteinExistence type="predicted"/>
<evidence type="ECO:0000256" key="1">
    <source>
        <dbReference type="SAM" id="MobiDB-lite"/>
    </source>
</evidence>
<protein>
    <recommendedName>
        <fullName evidence="4">CRAL-TRIO domain-containing protein</fullName>
    </recommendedName>
</protein>
<dbReference type="Gene3D" id="3.40.525.10">
    <property type="entry name" value="CRAL-TRIO lipid binding domain"/>
    <property type="match status" value="2"/>
</dbReference>
<dbReference type="SUPFAM" id="SSF52087">
    <property type="entry name" value="CRAL/TRIO domain"/>
    <property type="match status" value="1"/>
</dbReference>
<dbReference type="InParanoid" id="A0A077ZUV0"/>
<accession>A0A077ZUV0</accession>
<feature type="region of interest" description="Disordered" evidence="1">
    <location>
        <begin position="251"/>
        <end position="309"/>
    </location>
</feature>
<evidence type="ECO:0008006" key="4">
    <source>
        <dbReference type="Google" id="ProtNLM"/>
    </source>
</evidence>
<dbReference type="InterPro" id="IPR001251">
    <property type="entry name" value="CRAL-TRIO_dom"/>
</dbReference>
<dbReference type="InterPro" id="IPR036273">
    <property type="entry name" value="CRAL/TRIO_N_dom_sf"/>
</dbReference>
<dbReference type="SUPFAM" id="SSF46938">
    <property type="entry name" value="CRAL/TRIO N-terminal domain"/>
    <property type="match status" value="1"/>
</dbReference>
<dbReference type="EMBL" id="CCKQ01002234">
    <property type="protein sequence ID" value="CDW73324.1"/>
    <property type="molecule type" value="Genomic_DNA"/>
</dbReference>
<dbReference type="CDD" id="cd00170">
    <property type="entry name" value="SEC14"/>
    <property type="match status" value="1"/>
</dbReference>
<evidence type="ECO:0000313" key="2">
    <source>
        <dbReference type="EMBL" id="CDW73324.1"/>
    </source>
</evidence>